<proteinExistence type="predicted"/>
<feature type="region of interest" description="Disordered" evidence="1">
    <location>
        <begin position="43"/>
        <end position="72"/>
    </location>
</feature>
<evidence type="ECO:0000313" key="3">
    <source>
        <dbReference type="Proteomes" id="UP000585474"/>
    </source>
</evidence>
<dbReference type="Proteomes" id="UP000585474">
    <property type="component" value="Unassembled WGS sequence"/>
</dbReference>
<protein>
    <submittedName>
        <fullName evidence="2">Uncharacterized protein</fullName>
    </submittedName>
</protein>
<sequence length="138" mass="15142">MEILVPRSCSQPSWIRKFDLGTCVYMTRRECGCVILVAGIARMGDGSAPSNRESTLLPQKRDGNAPQSLEKRVPKQFSVCVRERELERGGSSPSLCPTDNKLRRDRSAPSPDSDEASPPLPDSDETYLSGCDLFGVPI</sequence>
<feature type="compositionally biased region" description="Basic and acidic residues" evidence="1">
    <location>
        <begin position="59"/>
        <end position="72"/>
    </location>
</feature>
<reference evidence="3" key="1">
    <citation type="submission" date="2019-07" db="EMBL/GenBank/DDBJ databases">
        <title>De Novo Assembly of kiwifruit Actinidia rufa.</title>
        <authorList>
            <person name="Sugita-Konishi S."/>
            <person name="Sato K."/>
            <person name="Mori E."/>
            <person name="Abe Y."/>
            <person name="Kisaki G."/>
            <person name="Hamano K."/>
            <person name="Suezawa K."/>
            <person name="Otani M."/>
            <person name="Fukuda T."/>
            <person name="Manabe T."/>
            <person name="Gomi K."/>
            <person name="Tabuchi M."/>
            <person name="Akimitsu K."/>
            <person name="Kataoka I."/>
        </authorList>
    </citation>
    <scope>NUCLEOTIDE SEQUENCE [LARGE SCALE GENOMIC DNA]</scope>
    <source>
        <strain evidence="3">cv. Fuchu</strain>
    </source>
</reference>
<dbReference type="OrthoDB" id="248779at2759"/>
<name>A0A7J0DYW7_9ERIC</name>
<gene>
    <name evidence="2" type="ORF">Acr_00g0095170</name>
</gene>
<comment type="caution">
    <text evidence="2">The sequence shown here is derived from an EMBL/GenBank/DDBJ whole genome shotgun (WGS) entry which is preliminary data.</text>
</comment>
<dbReference type="EMBL" id="BJWL01000446">
    <property type="protein sequence ID" value="GFS45264.1"/>
    <property type="molecule type" value="Genomic_DNA"/>
</dbReference>
<keyword evidence="3" id="KW-1185">Reference proteome</keyword>
<feature type="region of interest" description="Disordered" evidence="1">
    <location>
        <begin position="84"/>
        <end position="131"/>
    </location>
</feature>
<accession>A0A7J0DYW7</accession>
<feature type="compositionally biased region" description="Polar residues" evidence="1">
    <location>
        <begin position="48"/>
        <end position="57"/>
    </location>
</feature>
<evidence type="ECO:0000256" key="1">
    <source>
        <dbReference type="SAM" id="MobiDB-lite"/>
    </source>
</evidence>
<evidence type="ECO:0000313" key="2">
    <source>
        <dbReference type="EMBL" id="GFS45264.1"/>
    </source>
</evidence>
<organism evidence="2 3">
    <name type="scientific">Actinidia rufa</name>
    <dbReference type="NCBI Taxonomy" id="165716"/>
    <lineage>
        <taxon>Eukaryota</taxon>
        <taxon>Viridiplantae</taxon>
        <taxon>Streptophyta</taxon>
        <taxon>Embryophyta</taxon>
        <taxon>Tracheophyta</taxon>
        <taxon>Spermatophyta</taxon>
        <taxon>Magnoliopsida</taxon>
        <taxon>eudicotyledons</taxon>
        <taxon>Gunneridae</taxon>
        <taxon>Pentapetalae</taxon>
        <taxon>asterids</taxon>
        <taxon>Ericales</taxon>
        <taxon>Actinidiaceae</taxon>
        <taxon>Actinidia</taxon>
    </lineage>
</organism>
<dbReference type="AlphaFoldDB" id="A0A7J0DYW7"/>